<gene>
    <name evidence="1" type="ORF">CES86_4535</name>
</gene>
<dbReference type="EMBL" id="NNRN01000062">
    <property type="protein sequence ID" value="OYR24251.1"/>
    <property type="molecule type" value="Genomic_DNA"/>
</dbReference>
<protein>
    <submittedName>
        <fullName evidence="1">Uncharacterized protein</fullName>
    </submittedName>
</protein>
<dbReference type="AlphaFoldDB" id="A0A256GC95"/>
<evidence type="ECO:0000313" key="2">
    <source>
        <dbReference type="Proteomes" id="UP000216363"/>
    </source>
</evidence>
<organism evidence="1 2">
    <name type="scientific">Brucella lupini</name>
    <dbReference type="NCBI Taxonomy" id="255457"/>
    <lineage>
        <taxon>Bacteria</taxon>
        <taxon>Pseudomonadati</taxon>
        <taxon>Pseudomonadota</taxon>
        <taxon>Alphaproteobacteria</taxon>
        <taxon>Hyphomicrobiales</taxon>
        <taxon>Brucellaceae</taxon>
        <taxon>Brucella/Ochrobactrum group</taxon>
        <taxon>Brucella</taxon>
    </lineage>
</organism>
<dbReference type="Proteomes" id="UP000216363">
    <property type="component" value="Unassembled WGS sequence"/>
</dbReference>
<sequence length="46" mass="5462">MQTYRDSAWIIRCHLALCDRHARADRKHIRDEYQRDLVPIQLAVAG</sequence>
<proteinExistence type="predicted"/>
<name>A0A256GC95_9HYPH</name>
<comment type="caution">
    <text evidence="1">The sequence shown here is derived from an EMBL/GenBank/DDBJ whole genome shotgun (WGS) entry which is preliminary data.</text>
</comment>
<accession>A0A256GC95</accession>
<evidence type="ECO:0000313" key="1">
    <source>
        <dbReference type="EMBL" id="OYR24251.1"/>
    </source>
</evidence>
<reference evidence="1 2" key="1">
    <citation type="submission" date="2017-07" db="EMBL/GenBank/DDBJ databases">
        <title>Draft genome of Ochrobactrum lupini type strain LUP21.</title>
        <authorList>
            <person name="Krzyzanowska D.M."/>
            <person name="Jafra S."/>
        </authorList>
    </citation>
    <scope>NUCLEOTIDE SEQUENCE [LARGE SCALE GENOMIC DNA]</scope>
    <source>
        <strain evidence="1 2">LUP21</strain>
    </source>
</reference>